<organism evidence="3 4">
    <name type="scientific">Aeoliella straminimaris</name>
    <dbReference type="NCBI Taxonomy" id="2954799"/>
    <lineage>
        <taxon>Bacteria</taxon>
        <taxon>Pseudomonadati</taxon>
        <taxon>Planctomycetota</taxon>
        <taxon>Planctomycetia</taxon>
        <taxon>Pirellulales</taxon>
        <taxon>Lacipirellulaceae</taxon>
        <taxon>Aeoliella</taxon>
    </lineage>
</organism>
<dbReference type="Proteomes" id="UP001155241">
    <property type="component" value="Unassembled WGS sequence"/>
</dbReference>
<dbReference type="AlphaFoldDB" id="A0A9X2F8E6"/>
<keyword evidence="1" id="KW-0732">Signal</keyword>
<proteinExistence type="predicted"/>
<dbReference type="InterPro" id="IPR013424">
    <property type="entry name" value="Ice-binding_C"/>
</dbReference>
<protein>
    <submittedName>
        <fullName evidence="3">PEP-CTERM sorting domain-containing protein</fullName>
    </submittedName>
</protein>
<gene>
    <name evidence="3" type="ORF">NG895_10085</name>
</gene>
<feature type="signal peptide" evidence="1">
    <location>
        <begin position="1"/>
        <end position="26"/>
    </location>
</feature>
<feature type="domain" description="Ice-binding protein C-terminal" evidence="2">
    <location>
        <begin position="561"/>
        <end position="583"/>
    </location>
</feature>
<dbReference type="RefSeq" id="WP_252852359.1">
    <property type="nucleotide sequence ID" value="NZ_JAMXLR010000036.1"/>
</dbReference>
<comment type="caution">
    <text evidence="3">The sequence shown here is derived from an EMBL/GenBank/DDBJ whole genome shotgun (WGS) entry which is preliminary data.</text>
</comment>
<sequence length="587" mass="60309">MSLFYRNICLCTTLVALIASANRSCAQTEYVFQPTTGIADWNTDENWLGGDTFAFVPDADIAAGDTAYVGTDATAQISSPAPRVGQLNVDSSTVLIDSTGSLETFVSSGSSGAVILARADSVLEMRDNAALTIGTVLSSVGQLHMYGPNVSLSADAGILMNGGTLGAHITGNSHGLITTAGSADLSGTLLVDVSGITPTLGMTWDLVTATDGIDNMFEEVVVANTPALGPGLQYQAVVSGNTAQLQVGTTLVASVDRLTGEVSIQNPAGPGFEVASYALRSAAGSLNPGGAVSFNDNGVAGTGWLSSPATSQLVAEVKPSSDYTLETSESVGLGQAFSVGTAPAAEDLVLDFTTTGGQVYRGIVEYTGPVNDFVLFVDPSDGSAAMGNLSPFVNDPELTGYAILSESEQLTAGGWGTLESSGEAGSGWDASPALASALAETNLESSFTFGYGRMASLGQVFTPAGTEDLQFLYTVAGEETPRVGTVVYGDIPTATPSLPGDYNDDDVVDLADYVVWRNNLGGSGLPNDVSPSSVTSADYAIWKANFGKTFVGAGSLSAVQSVPEPATVMLLGMLPLVGLIWRRVHRR</sequence>
<accession>A0A9X2F8E6</accession>
<dbReference type="EMBL" id="JAMXLR010000036">
    <property type="protein sequence ID" value="MCO6044255.1"/>
    <property type="molecule type" value="Genomic_DNA"/>
</dbReference>
<evidence type="ECO:0000259" key="2">
    <source>
        <dbReference type="Pfam" id="PF07589"/>
    </source>
</evidence>
<feature type="chain" id="PRO_5040987530" evidence="1">
    <location>
        <begin position="27"/>
        <end position="587"/>
    </location>
</feature>
<keyword evidence="4" id="KW-1185">Reference proteome</keyword>
<evidence type="ECO:0000313" key="3">
    <source>
        <dbReference type="EMBL" id="MCO6044255.1"/>
    </source>
</evidence>
<dbReference type="Pfam" id="PF07589">
    <property type="entry name" value="PEP-CTERM"/>
    <property type="match status" value="1"/>
</dbReference>
<name>A0A9X2F8E6_9BACT</name>
<evidence type="ECO:0000256" key="1">
    <source>
        <dbReference type="SAM" id="SignalP"/>
    </source>
</evidence>
<evidence type="ECO:0000313" key="4">
    <source>
        <dbReference type="Proteomes" id="UP001155241"/>
    </source>
</evidence>
<reference evidence="3" key="1">
    <citation type="submission" date="2022-06" db="EMBL/GenBank/DDBJ databases">
        <title>Aeoliella straminimaris, a novel planctomycete from sediments.</title>
        <authorList>
            <person name="Vitorino I.R."/>
            <person name="Lage O.M."/>
        </authorList>
    </citation>
    <scope>NUCLEOTIDE SEQUENCE</scope>
    <source>
        <strain evidence="3">ICT_H6.2</strain>
    </source>
</reference>